<dbReference type="Pfam" id="PF07811">
    <property type="entry name" value="TadE"/>
    <property type="match status" value="1"/>
</dbReference>
<comment type="caution">
    <text evidence="3">The sequence shown here is derived from an EMBL/GenBank/DDBJ whole genome shotgun (WGS) entry which is preliminary data.</text>
</comment>
<keyword evidence="1" id="KW-0812">Transmembrane</keyword>
<feature type="domain" description="TadE-like" evidence="2">
    <location>
        <begin position="17"/>
        <end position="46"/>
    </location>
</feature>
<accession>A0A844QG34</accession>
<proteinExistence type="predicted"/>
<evidence type="ECO:0000256" key="1">
    <source>
        <dbReference type="SAM" id="Phobius"/>
    </source>
</evidence>
<feature type="transmembrane region" description="Helical" evidence="1">
    <location>
        <begin position="16"/>
        <end position="35"/>
    </location>
</feature>
<dbReference type="AlphaFoldDB" id="A0A844QG34"/>
<sequence>MFSRAACTGLWRDRRAAAALEFAFVVPILIGLYFMTMETSQAIEANKKTGRIASMVADLVTQQQQITESEIDAIMKIGGAVIQPYNRTSPSIYVTGIEITDEDTPKVKVAWSRKMVSGATSDYLTAGSTTTIPNELKVRGTFLIRGEAQLDYKPVLTWNSEKKATIGLAAAFDKISMGEKYYLRPRMSQKVSCIDC</sequence>
<reference evidence="3 4" key="1">
    <citation type="submission" date="2019-12" db="EMBL/GenBank/DDBJ databases">
        <title>Nitratireductor arenosus sp. nov., Isolated from sea sand, Jeju island, South Korea.</title>
        <authorList>
            <person name="Kim W."/>
        </authorList>
    </citation>
    <scope>NUCLEOTIDE SEQUENCE [LARGE SCALE GENOMIC DNA]</scope>
    <source>
        <strain evidence="3 4">CAU 1489</strain>
    </source>
</reference>
<name>A0A844QG34_9HYPH</name>
<organism evidence="3 4">
    <name type="scientific">Nitratireductor arenosus</name>
    <dbReference type="NCBI Taxonomy" id="2682096"/>
    <lineage>
        <taxon>Bacteria</taxon>
        <taxon>Pseudomonadati</taxon>
        <taxon>Pseudomonadota</taxon>
        <taxon>Alphaproteobacteria</taxon>
        <taxon>Hyphomicrobiales</taxon>
        <taxon>Phyllobacteriaceae</taxon>
        <taxon>Nitratireductor</taxon>
    </lineage>
</organism>
<keyword evidence="1" id="KW-1133">Transmembrane helix</keyword>
<keyword evidence="4" id="KW-1185">Reference proteome</keyword>
<evidence type="ECO:0000259" key="2">
    <source>
        <dbReference type="Pfam" id="PF07811"/>
    </source>
</evidence>
<dbReference type="EMBL" id="WPHG01000003">
    <property type="protein sequence ID" value="MVA98245.1"/>
    <property type="molecule type" value="Genomic_DNA"/>
</dbReference>
<dbReference type="Proteomes" id="UP000463224">
    <property type="component" value="Unassembled WGS sequence"/>
</dbReference>
<dbReference type="InterPro" id="IPR012495">
    <property type="entry name" value="TadE-like_dom"/>
</dbReference>
<gene>
    <name evidence="3" type="ORF">GN330_13420</name>
</gene>
<evidence type="ECO:0000313" key="4">
    <source>
        <dbReference type="Proteomes" id="UP000463224"/>
    </source>
</evidence>
<protein>
    <submittedName>
        <fullName evidence="3">Pilus assembly protein</fullName>
    </submittedName>
</protein>
<evidence type="ECO:0000313" key="3">
    <source>
        <dbReference type="EMBL" id="MVA98245.1"/>
    </source>
</evidence>
<keyword evidence="1" id="KW-0472">Membrane</keyword>